<comment type="caution">
    <text evidence="6">The sequence shown here is derived from an EMBL/GenBank/DDBJ whole genome shotgun (WGS) entry which is preliminary data.</text>
</comment>
<dbReference type="GO" id="GO:0008168">
    <property type="term" value="F:methyltransferase activity"/>
    <property type="evidence" value="ECO:0007669"/>
    <property type="project" value="UniProtKB-KW"/>
</dbReference>
<keyword evidence="2" id="KW-0489">Methyltransferase</keyword>
<dbReference type="PANTHER" id="PTHR43667">
    <property type="entry name" value="CYCLOPROPANE-FATTY-ACYL-PHOSPHOLIPID SYNTHASE"/>
    <property type="match status" value="1"/>
</dbReference>
<name>A0A543CNY0_9ACTN</name>
<evidence type="ECO:0000256" key="5">
    <source>
        <dbReference type="ARBA" id="ARBA00023098"/>
    </source>
</evidence>
<organism evidence="6 7">
    <name type="scientific">Actinoallomurus bryophytorum</name>
    <dbReference type="NCBI Taxonomy" id="1490222"/>
    <lineage>
        <taxon>Bacteria</taxon>
        <taxon>Bacillati</taxon>
        <taxon>Actinomycetota</taxon>
        <taxon>Actinomycetes</taxon>
        <taxon>Streptosporangiales</taxon>
        <taxon>Thermomonosporaceae</taxon>
        <taxon>Actinoallomurus</taxon>
    </lineage>
</organism>
<evidence type="ECO:0000313" key="6">
    <source>
        <dbReference type="EMBL" id="TQL98805.1"/>
    </source>
</evidence>
<dbReference type="SUPFAM" id="SSF53335">
    <property type="entry name" value="S-adenosyl-L-methionine-dependent methyltransferases"/>
    <property type="match status" value="1"/>
</dbReference>
<dbReference type="CDD" id="cd02440">
    <property type="entry name" value="AdoMet_MTases"/>
    <property type="match status" value="1"/>
</dbReference>
<evidence type="ECO:0000256" key="1">
    <source>
        <dbReference type="ARBA" id="ARBA00010815"/>
    </source>
</evidence>
<dbReference type="OrthoDB" id="9782855at2"/>
<dbReference type="InterPro" id="IPR003333">
    <property type="entry name" value="CMAS"/>
</dbReference>
<keyword evidence="3" id="KW-0808">Transferase</keyword>
<sequence>MTVAAKLEPLLETLFGGEPPVRVRAWDGSETGPDSGPVLVLRSRRALRRILWSPGELGLARAYVTGDLDVEGDLAEGLRAVWAGRPAAPKVPWVRALALAVRLGVVGPRPLAPESEARVSGRPHTLLRDRAVIAHHYDVPAAFYELLLDESMAYSCAYFDDDDLAKAQRAKLGMICRKLGLRPGMRLLDVGCGWGSLSIHAAAEYGVHVTGITLSEEQAAYARSRADGLPVEIRVQDYRETDDGPYDAVAAIEMGEHVGAENYPIFAARLHDLVRPGGRVLIQQMSRHAGAAPGGGPFIETYIAPDMHMRPVEDTVGLLEDAGLEIEGLHGLRQDYVRTAEAWSRNLEARWEDAVRLVGEEGARVWRLYLAGGALAFEQERMGVDQILAIRQPAEETS</sequence>
<keyword evidence="5" id="KW-0443">Lipid metabolism</keyword>
<keyword evidence="7" id="KW-1185">Reference proteome</keyword>
<dbReference type="PIRSF" id="PIRSF003085">
    <property type="entry name" value="CMAS"/>
    <property type="match status" value="1"/>
</dbReference>
<dbReference type="InterPro" id="IPR050723">
    <property type="entry name" value="CFA/CMAS"/>
</dbReference>
<comment type="similarity">
    <text evidence="1">Belongs to the CFA/CMAS family.</text>
</comment>
<evidence type="ECO:0000256" key="4">
    <source>
        <dbReference type="ARBA" id="ARBA00022691"/>
    </source>
</evidence>
<keyword evidence="4" id="KW-0949">S-adenosyl-L-methionine</keyword>
<dbReference type="Pfam" id="PF02353">
    <property type="entry name" value="CMAS"/>
    <property type="match status" value="1"/>
</dbReference>
<dbReference type="GO" id="GO:0008610">
    <property type="term" value="P:lipid biosynthetic process"/>
    <property type="evidence" value="ECO:0007669"/>
    <property type="project" value="InterPro"/>
</dbReference>
<reference evidence="6 7" key="1">
    <citation type="submission" date="2019-06" db="EMBL/GenBank/DDBJ databases">
        <title>Sequencing the genomes of 1000 actinobacteria strains.</title>
        <authorList>
            <person name="Klenk H.-P."/>
        </authorList>
    </citation>
    <scope>NUCLEOTIDE SEQUENCE [LARGE SCALE GENOMIC DNA]</scope>
    <source>
        <strain evidence="6 7">DSM 102200</strain>
    </source>
</reference>
<evidence type="ECO:0000256" key="2">
    <source>
        <dbReference type="ARBA" id="ARBA00022603"/>
    </source>
</evidence>
<protein>
    <submittedName>
        <fullName evidence="6">Cyclopropane-fatty-acyl-phospholipid synthase</fullName>
    </submittedName>
</protein>
<dbReference type="RefSeq" id="WP_141957366.1">
    <property type="nucleotide sequence ID" value="NZ_VFOZ01000001.1"/>
</dbReference>
<evidence type="ECO:0000313" key="7">
    <source>
        <dbReference type="Proteomes" id="UP000316096"/>
    </source>
</evidence>
<dbReference type="Proteomes" id="UP000316096">
    <property type="component" value="Unassembled WGS sequence"/>
</dbReference>
<dbReference type="AlphaFoldDB" id="A0A543CNY0"/>
<proteinExistence type="inferred from homology"/>
<dbReference type="PANTHER" id="PTHR43667:SF1">
    <property type="entry name" value="CYCLOPROPANE-FATTY-ACYL-PHOSPHOLIPID SYNTHASE"/>
    <property type="match status" value="1"/>
</dbReference>
<gene>
    <name evidence="6" type="ORF">FB559_4439</name>
</gene>
<dbReference type="EMBL" id="VFOZ01000001">
    <property type="protein sequence ID" value="TQL98805.1"/>
    <property type="molecule type" value="Genomic_DNA"/>
</dbReference>
<dbReference type="Gene3D" id="3.40.50.150">
    <property type="entry name" value="Vaccinia Virus protein VP39"/>
    <property type="match status" value="1"/>
</dbReference>
<dbReference type="InterPro" id="IPR029063">
    <property type="entry name" value="SAM-dependent_MTases_sf"/>
</dbReference>
<evidence type="ECO:0000256" key="3">
    <source>
        <dbReference type="ARBA" id="ARBA00022679"/>
    </source>
</evidence>
<accession>A0A543CNY0</accession>
<dbReference type="GO" id="GO:0032259">
    <property type="term" value="P:methylation"/>
    <property type="evidence" value="ECO:0007669"/>
    <property type="project" value="UniProtKB-KW"/>
</dbReference>